<dbReference type="PANTHER" id="PTHR43157:SF31">
    <property type="entry name" value="PHOSPHATIDYLINOSITOL-GLYCAN BIOSYNTHESIS CLASS F PROTEIN"/>
    <property type="match status" value="1"/>
</dbReference>
<keyword evidence="4" id="KW-1185">Reference proteome</keyword>
<keyword evidence="1" id="KW-0560">Oxidoreductase</keyword>
<dbReference type="Pfam" id="PF00106">
    <property type="entry name" value="adh_short"/>
    <property type="match status" value="1"/>
</dbReference>
<evidence type="ECO:0000313" key="4">
    <source>
        <dbReference type="Proteomes" id="UP001174691"/>
    </source>
</evidence>
<proteinExistence type="predicted"/>
<dbReference type="InterPro" id="IPR036291">
    <property type="entry name" value="NAD(P)-bd_dom_sf"/>
</dbReference>
<dbReference type="PANTHER" id="PTHR43157">
    <property type="entry name" value="PHOSPHATIDYLINOSITOL-GLYCAN BIOSYNTHESIS CLASS F PROTEIN-RELATED"/>
    <property type="match status" value="1"/>
</dbReference>
<dbReference type="Gene3D" id="3.40.50.720">
    <property type="entry name" value="NAD(P)-binding Rossmann-like Domain"/>
    <property type="match status" value="1"/>
</dbReference>
<evidence type="ECO:0000313" key="3">
    <source>
        <dbReference type="EMBL" id="KAJ9155761.1"/>
    </source>
</evidence>
<dbReference type="InterPro" id="IPR002347">
    <property type="entry name" value="SDR_fam"/>
</dbReference>
<protein>
    <recommendedName>
        <fullName evidence="5">NAD(P)-binding protein</fullName>
    </recommendedName>
</protein>
<reference evidence="3" key="1">
    <citation type="submission" date="2022-07" db="EMBL/GenBank/DDBJ databases">
        <title>Fungi with potential for degradation of polypropylene.</title>
        <authorList>
            <person name="Gostincar C."/>
        </authorList>
    </citation>
    <scope>NUCLEOTIDE SEQUENCE</scope>
    <source>
        <strain evidence="3">EXF-13287</strain>
    </source>
</reference>
<organism evidence="3 4">
    <name type="scientific">Coniochaeta hoffmannii</name>
    <dbReference type="NCBI Taxonomy" id="91930"/>
    <lineage>
        <taxon>Eukaryota</taxon>
        <taxon>Fungi</taxon>
        <taxon>Dikarya</taxon>
        <taxon>Ascomycota</taxon>
        <taxon>Pezizomycotina</taxon>
        <taxon>Sordariomycetes</taxon>
        <taxon>Sordariomycetidae</taxon>
        <taxon>Coniochaetales</taxon>
        <taxon>Coniochaetaceae</taxon>
        <taxon>Coniochaeta</taxon>
    </lineage>
</organism>
<dbReference type="Proteomes" id="UP001174691">
    <property type="component" value="Unassembled WGS sequence"/>
</dbReference>
<dbReference type="SUPFAM" id="SSF51735">
    <property type="entry name" value="NAD(P)-binding Rossmann-fold domains"/>
    <property type="match status" value="1"/>
</dbReference>
<accession>A0AA38S9Z3</accession>
<gene>
    <name evidence="3" type="ORF">NKR19_g4433</name>
</gene>
<dbReference type="GO" id="GO:0016491">
    <property type="term" value="F:oxidoreductase activity"/>
    <property type="evidence" value="ECO:0007669"/>
    <property type="project" value="UniProtKB-KW"/>
</dbReference>
<name>A0AA38S9Z3_9PEZI</name>
<feature type="region of interest" description="Disordered" evidence="2">
    <location>
        <begin position="149"/>
        <end position="178"/>
    </location>
</feature>
<dbReference type="AlphaFoldDB" id="A0AA38S9Z3"/>
<evidence type="ECO:0000256" key="1">
    <source>
        <dbReference type="ARBA" id="ARBA00023002"/>
    </source>
</evidence>
<sequence length="270" mass="28363">MTLTSNTRSNQSSSHGVSPQSLGEAAALAIATGRPALLILASRTPSKLEAIAERVREVVLGQGDPATTSGGAQGAAAPGASGGTVVATVVLDQSSLAATRQGAGEIAARTGRLDIILNNAGVCVNTRQTSADEFELTWAVNHLGAFLPPDHTTAPATQEGGNRERQPRLHTSPSSGLGYKVRQTHKEFRDMLETVRKDAWKSTDEGISPVLAAAFGPSITESDAFLFDENFKVPEPAPHASDKKIAEKLWMLSEYLTGLSPETPGDNKLL</sequence>
<evidence type="ECO:0008006" key="5">
    <source>
        <dbReference type="Google" id="ProtNLM"/>
    </source>
</evidence>
<evidence type="ECO:0000256" key="2">
    <source>
        <dbReference type="SAM" id="MobiDB-lite"/>
    </source>
</evidence>
<comment type="caution">
    <text evidence="3">The sequence shown here is derived from an EMBL/GenBank/DDBJ whole genome shotgun (WGS) entry which is preliminary data.</text>
</comment>
<dbReference type="EMBL" id="JANBVN010000055">
    <property type="protein sequence ID" value="KAJ9155761.1"/>
    <property type="molecule type" value="Genomic_DNA"/>
</dbReference>